<feature type="transmembrane region" description="Helical" evidence="2">
    <location>
        <begin position="107"/>
        <end position="128"/>
    </location>
</feature>
<protein>
    <submittedName>
        <fullName evidence="3">Uncharacterized protein</fullName>
    </submittedName>
</protein>
<name>A0A1H1A1K3_9MICO</name>
<dbReference type="STRING" id="1079994.SAMN04488565_2256"/>
<reference evidence="3 4" key="1">
    <citation type="submission" date="2016-10" db="EMBL/GenBank/DDBJ databases">
        <authorList>
            <person name="de Groot N.N."/>
        </authorList>
    </citation>
    <scope>NUCLEOTIDE SEQUENCE [LARGE SCALE GENOMIC DNA]</scope>
    <source>
        <strain evidence="3 4">DSM 22788</strain>
    </source>
</reference>
<sequence length="162" mass="16439">MPTLSSSQNSPRGSLRRVLRLPGAASGAILIVVGVRSGASPDFQSTCGPGTYGGPCSGATILTLVCLIAGAFLYGQSGSRRWIWVPGVGAAGVVILAQYHGAPVHPFYLTVVLILALVAIATSAISIIKGRVARSAKQHDTSAPQDGSGVGSEKPGWESGVT</sequence>
<keyword evidence="2" id="KW-0812">Transmembrane</keyword>
<gene>
    <name evidence="3" type="ORF">SAMN04488565_2256</name>
</gene>
<organism evidence="3 4">
    <name type="scientific">Leucobacter chromiiresistens</name>
    <dbReference type="NCBI Taxonomy" id="1079994"/>
    <lineage>
        <taxon>Bacteria</taxon>
        <taxon>Bacillati</taxon>
        <taxon>Actinomycetota</taxon>
        <taxon>Actinomycetes</taxon>
        <taxon>Micrococcales</taxon>
        <taxon>Microbacteriaceae</taxon>
        <taxon>Leucobacter</taxon>
    </lineage>
</organism>
<evidence type="ECO:0000313" key="4">
    <source>
        <dbReference type="Proteomes" id="UP000182690"/>
    </source>
</evidence>
<keyword evidence="2" id="KW-0472">Membrane</keyword>
<feature type="transmembrane region" description="Helical" evidence="2">
    <location>
        <begin position="21"/>
        <end position="39"/>
    </location>
</feature>
<feature type="region of interest" description="Disordered" evidence="1">
    <location>
        <begin position="138"/>
        <end position="162"/>
    </location>
</feature>
<keyword evidence="2" id="KW-1133">Transmembrane helix</keyword>
<dbReference type="AlphaFoldDB" id="A0A1H1A1K3"/>
<feature type="transmembrane region" description="Helical" evidence="2">
    <location>
        <begin position="51"/>
        <end position="75"/>
    </location>
</feature>
<evidence type="ECO:0000313" key="3">
    <source>
        <dbReference type="EMBL" id="SDQ33523.1"/>
    </source>
</evidence>
<dbReference type="Proteomes" id="UP000182690">
    <property type="component" value="Unassembled WGS sequence"/>
</dbReference>
<feature type="transmembrane region" description="Helical" evidence="2">
    <location>
        <begin position="82"/>
        <end position="101"/>
    </location>
</feature>
<dbReference type="EMBL" id="FNKB01000001">
    <property type="protein sequence ID" value="SDQ33523.1"/>
    <property type="molecule type" value="Genomic_DNA"/>
</dbReference>
<evidence type="ECO:0000256" key="2">
    <source>
        <dbReference type="SAM" id="Phobius"/>
    </source>
</evidence>
<evidence type="ECO:0000256" key="1">
    <source>
        <dbReference type="SAM" id="MobiDB-lite"/>
    </source>
</evidence>
<accession>A0A1H1A1K3</accession>
<proteinExistence type="predicted"/>